<evidence type="ECO:0008006" key="3">
    <source>
        <dbReference type="Google" id="ProtNLM"/>
    </source>
</evidence>
<proteinExistence type="predicted"/>
<evidence type="ECO:0000313" key="1">
    <source>
        <dbReference type="EMBL" id="BEG99708.1"/>
    </source>
</evidence>
<accession>A0ABM8ICL2</accession>
<dbReference type="Proteomes" id="UP001496674">
    <property type="component" value="Chromosome"/>
</dbReference>
<protein>
    <recommendedName>
        <fullName evidence="3">Lipocalin-like domain-containing protein</fullName>
    </recommendedName>
</protein>
<gene>
    <name evidence="1" type="ORF">BSYN_19730</name>
</gene>
<evidence type="ECO:0000313" key="2">
    <source>
        <dbReference type="Proteomes" id="UP001496674"/>
    </source>
</evidence>
<organism evidence="1 2">
    <name type="scientific">Bacteroides sedimenti</name>
    <dbReference type="NCBI Taxonomy" id="2136147"/>
    <lineage>
        <taxon>Bacteria</taxon>
        <taxon>Pseudomonadati</taxon>
        <taxon>Bacteroidota</taxon>
        <taxon>Bacteroidia</taxon>
        <taxon>Bacteroidales</taxon>
        <taxon>Bacteroidaceae</taxon>
        <taxon>Bacteroides</taxon>
    </lineage>
</organism>
<keyword evidence="2" id="KW-1185">Reference proteome</keyword>
<sequence>MKAVKFFFYLIVLFTISSCTQHKKILPIGAWKLVFAQQMSGDSVVNKFSVDKNGTQLKIWSENNFFFVGRKKMDQDTAFSDTYGSGTYKLTDNQYQEVVLYHHNKLVVNTVINMILEIKGDTLTQSWPVDQYGKVIPANYYVEKYIRLK</sequence>
<dbReference type="EMBL" id="AP028055">
    <property type="protein sequence ID" value="BEG99708.1"/>
    <property type="molecule type" value="Genomic_DNA"/>
</dbReference>
<name>A0ABM8ICL2_9BACE</name>
<reference evidence="1 2" key="1">
    <citation type="submission" date="2023-04" db="EMBL/GenBank/DDBJ databases">
        <title>Draft genome sequence of acteroides sedimenti strain YN3PY1.</title>
        <authorList>
            <person name="Yoshida N."/>
        </authorList>
    </citation>
    <scope>NUCLEOTIDE SEQUENCE [LARGE SCALE GENOMIC DNA]</scope>
    <source>
        <strain evidence="1 2">YN3PY1</strain>
    </source>
</reference>
<dbReference type="RefSeq" id="WP_353330446.1">
    <property type="nucleotide sequence ID" value="NZ_AP028055.1"/>
</dbReference>
<dbReference type="PROSITE" id="PS51257">
    <property type="entry name" value="PROKAR_LIPOPROTEIN"/>
    <property type="match status" value="1"/>
</dbReference>